<dbReference type="AlphaFoldDB" id="A0A4Y2EMP3"/>
<proteinExistence type="predicted"/>
<dbReference type="EMBL" id="BGPR01000629">
    <property type="protein sequence ID" value="GBM29175.1"/>
    <property type="molecule type" value="Genomic_DNA"/>
</dbReference>
<keyword evidence="3" id="KW-1185">Reference proteome</keyword>
<evidence type="ECO:0000313" key="3">
    <source>
        <dbReference type="Proteomes" id="UP000499080"/>
    </source>
</evidence>
<sequence length="118" mass="13219">MLIKKEPSEEYVLPDSPMDSVNKTELSSVPDLPVVAVIKTEPSSVPETSEEPTAVEPAIISDEPPTEPIAEGRPATSEEPAMEMSRKPPLRLRYELSKRNIFIFVKTVSRTRRRNCKV</sequence>
<accession>A0A4Y2EMP3</accession>
<feature type="region of interest" description="Disordered" evidence="1">
    <location>
        <begin position="1"/>
        <end position="26"/>
    </location>
</feature>
<reference evidence="2 3" key="1">
    <citation type="journal article" date="2019" name="Sci. Rep.">
        <title>Orb-weaving spider Araneus ventricosus genome elucidates the spidroin gene catalogue.</title>
        <authorList>
            <person name="Kono N."/>
            <person name="Nakamura H."/>
            <person name="Ohtoshi R."/>
            <person name="Moran D.A.P."/>
            <person name="Shinohara A."/>
            <person name="Yoshida Y."/>
            <person name="Fujiwara M."/>
            <person name="Mori M."/>
            <person name="Tomita M."/>
            <person name="Arakawa K."/>
        </authorList>
    </citation>
    <scope>NUCLEOTIDE SEQUENCE [LARGE SCALE GENOMIC DNA]</scope>
</reference>
<protein>
    <submittedName>
        <fullName evidence="2">Uncharacterized protein</fullName>
    </submittedName>
</protein>
<comment type="caution">
    <text evidence="2">The sequence shown here is derived from an EMBL/GenBank/DDBJ whole genome shotgun (WGS) entry which is preliminary data.</text>
</comment>
<organism evidence="2 3">
    <name type="scientific">Araneus ventricosus</name>
    <name type="common">Orbweaver spider</name>
    <name type="synonym">Epeira ventricosa</name>
    <dbReference type="NCBI Taxonomy" id="182803"/>
    <lineage>
        <taxon>Eukaryota</taxon>
        <taxon>Metazoa</taxon>
        <taxon>Ecdysozoa</taxon>
        <taxon>Arthropoda</taxon>
        <taxon>Chelicerata</taxon>
        <taxon>Arachnida</taxon>
        <taxon>Araneae</taxon>
        <taxon>Araneomorphae</taxon>
        <taxon>Entelegynae</taxon>
        <taxon>Araneoidea</taxon>
        <taxon>Araneidae</taxon>
        <taxon>Araneus</taxon>
    </lineage>
</organism>
<evidence type="ECO:0000313" key="2">
    <source>
        <dbReference type="EMBL" id="GBM29175.1"/>
    </source>
</evidence>
<dbReference type="Proteomes" id="UP000499080">
    <property type="component" value="Unassembled WGS sequence"/>
</dbReference>
<gene>
    <name evidence="2" type="ORF">AVEN_27792_1</name>
</gene>
<evidence type="ECO:0000256" key="1">
    <source>
        <dbReference type="SAM" id="MobiDB-lite"/>
    </source>
</evidence>
<name>A0A4Y2EMP3_ARAVE</name>
<feature type="region of interest" description="Disordered" evidence="1">
    <location>
        <begin position="42"/>
        <end position="86"/>
    </location>
</feature>